<dbReference type="InterPro" id="IPR005117">
    <property type="entry name" value="NiRdtase/SiRdtase_haem-b_fer"/>
</dbReference>
<organism evidence="11 12">
    <name type="scientific">Nitrospira defluvii</name>
    <dbReference type="NCBI Taxonomy" id="330214"/>
    <lineage>
        <taxon>Bacteria</taxon>
        <taxon>Pseudomonadati</taxon>
        <taxon>Nitrospirota</taxon>
        <taxon>Nitrospiria</taxon>
        <taxon>Nitrospirales</taxon>
        <taxon>Nitrospiraceae</taxon>
        <taxon>Nitrospira</taxon>
    </lineage>
</organism>
<feature type="domain" description="Nitrite/Sulfite reductase ferredoxin-like" evidence="10">
    <location>
        <begin position="301"/>
        <end position="364"/>
    </location>
</feature>
<name>A0ABN7LB75_9BACT</name>
<dbReference type="PROSITE" id="PS00365">
    <property type="entry name" value="NIR_SIR"/>
    <property type="match status" value="2"/>
</dbReference>
<dbReference type="Pfam" id="PF03460">
    <property type="entry name" value="NIR_SIR_ferr"/>
    <property type="match status" value="2"/>
</dbReference>
<keyword evidence="5 11" id="KW-0560">Oxidoreductase</keyword>
<dbReference type="Proteomes" id="UP000675880">
    <property type="component" value="Unassembled WGS sequence"/>
</dbReference>
<dbReference type="InterPro" id="IPR036136">
    <property type="entry name" value="Nit/Sulf_reduc_fer-like_dom_sf"/>
</dbReference>
<evidence type="ECO:0000256" key="3">
    <source>
        <dbReference type="ARBA" id="ARBA00022617"/>
    </source>
</evidence>
<feature type="region of interest" description="Disordered" evidence="8">
    <location>
        <begin position="506"/>
        <end position="534"/>
    </location>
</feature>
<dbReference type="SUPFAM" id="SSF55124">
    <property type="entry name" value="Nitrite/Sulfite reductase N-terminal domain-like"/>
    <property type="match status" value="2"/>
</dbReference>
<gene>
    <name evidence="11" type="primary">nirA</name>
    <name evidence="11" type="ORF">NSPZN2_120005</name>
</gene>
<feature type="domain" description="Nitrite/sulphite reductase 4Fe-4S" evidence="9">
    <location>
        <begin position="122"/>
        <end position="279"/>
    </location>
</feature>
<accession>A0ABN7LB75</accession>
<dbReference type="PRINTS" id="PR00397">
    <property type="entry name" value="SIROHAEM"/>
</dbReference>
<dbReference type="EC" id="1.7.7.1" evidence="11"/>
<keyword evidence="6" id="KW-0408">Iron</keyword>
<evidence type="ECO:0000313" key="12">
    <source>
        <dbReference type="Proteomes" id="UP000675880"/>
    </source>
</evidence>
<dbReference type="Gene3D" id="3.90.480.20">
    <property type="match status" value="1"/>
</dbReference>
<dbReference type="PANTHER" id="PTHR32439">
    <property type="entry name" value="FERREDOXIN--NITRITE REDUCTASE, CHLOROPLASTIC"/>
    <property type="match status" value="1"/>
</dbReference>
<dbReference type="InterPro" id="IPR006067">
    <property type="entry name" value="NO2/SO3_Rdtase_4Fe4S_dom"/>
</dbReference>
<evidence type="ECO:0000259" key="10">
    <source>
        <dbReference type="Pfam" id="PF03460"/>
    </source>
</evidence>
<evidence type="ECO:0000313" key="11">
    <source>
        <dbReference type="EMBL" id="CAE6737587.1"/>
    </source>
</evidence>
<dbReference type="EMBL" id="CAJNBJ010000004">
    <property type="protein sequence ID" value="CAE6737587.1"/>
    <property type="molecule type" value="Genomic_DNA"/>
</dbReference>
<protein>
    <submittedName>
        <fullName evidence="11">Ferredoxin--nitrite reductase</fullName>
        <ecNumber evidence="11">1.7.7.1</ecNumber>
    </submittedName>
</protein>
<feature type="domain" description="Nitrite/Sulfite reductase ferredoxin-like" evidence="10">
    <location>
        <begin position="50"/>
        <end position="112"/>
    </location>
</feature>
<evidence type="ECO:0000256" key="2">
    <source>
        <dbReference type="ARBA" id="ARBA00022485"/>
    </source>
</evidence>
<dbReference type="InterPro" id="IPR045854">
    <property type="entry name" value="NO2/SO3_Rdtase_4Fe4S_sf"/>
</dbReference>
<sequence>MNKIEAIKSEQDGLSVRDRLAHYAQAGWEAIPEDDVQRLKWYGLFLRNPTPGYFMLRVRMPGGHTTAAQLHVLADIALAHGNGVIDVTTRQQVQVRHLTIAAVPAVFDKLTEVGLTSMQTGMDSVRNIMTCPVAGLNPNELLDGTDIVRAINHEVLGNAAYTNLPRKCNIAVTGCADNCLHTETQDIALVPAYHDLGHDKCYGYNVLVGGKLGSGGYRIASSLDMFVNPAEAFDVCRTLLHIYRDHGPRENRTQARFAFLVEAWGEARLRHEVEVRMGRALPAAGVDARAAAERDHIGIFRQKQRGMNYVGLKVLVGRIKAAELHGIAGLADRYGTGEVRLSPAQAFVIPHISDRLVGELAEEPLVKQFAYNPSALYKGLVSCVGSDYCNLAVIETKSRAVETARTLERRLGDTLKPITVHWSGCPAGCGNHLVADVGLLGKKARVNGKVVDAVDIFVGGRSGPDPKLAIKIMEDVPCDKLPAVLENVMPYHTRDKMHRVRGKVVPKAGSAAKPASDNERAAILPGLTPQPFSA</sequence>
<keyword evidence="4" id="KW-0479">Metal-binding</keyword>
<dbReference type="RefSeq" id="WP_213041898.1">
    <property type="nucleotide sequence ID" value="NZ_CAJNBJ010000004.1"/>
</dbReference>
<evidence type="ECO:0000259" key="9">
    <source>
        <dbReference type="Pfam" id="PF01077"/>
    </source>
</evidence>
<keyword evidence="3" id="KW-0349">Heme</keyword>
<keyword evidence="7" id="KW-0411">Iron-sulfur</keyword>
<dbReference type="Gene3D" id="3.30.413.10">
    <property type="entry name" value="Sulfite Reductase Hemoprotein, domain 1"/>
    <property type="match status" value="2"/>
</dbReference>
<dbReference type="InterPro" id="IPR051329">
    <property type="entry name" value="NIR_SIR_4Fe-4S"/>
</dbReference>
<keyword evidence="2" id="KW-0004">4Fe-4S</keyword>
<evidence type="ECO:0000256" key="6">
    <source>
        <dbReference type="ARBA" id="ARBA00023004"/>
    </source>
</evidence>
<comment type="similarity">
    <text evidence="1">Belongs to the nitrite and sulfite reductase 4Fe-4S domain family.</text>
</comment>
<keyword evidence="12" id="KW-1185">Reference proteome</keyword>
<evidence type="ECO:0000256" key="8">
    <source>
        <dbReference type="SAM" id="MobiDB-lite"/>
    </source>
</evidence>
<comment type="caution">
    <text evidence="11">The sequence shown here is derived from an EMBL/GenBank/DDBJ whole genome shotgun (WGS) entry which is preliminary data.</text>
</comment>
<reference evidence="11 12" key="1">
    <citation type="submission" date="2021-02" db="EMBL/GenBank/DDBJ databases">
        <authorList>
            <person name="Han P."/>
        </authorList>
    </citation>
    <scope>NUCLEOTIDE SEQUENCE [LARGE SCALE GENOMIC DNA]</scope>
    <source>
        <strain evidence="11">Candidatus Nitrospira sp. ZN2</strain>
    </source>
</reference>
<evidence type="ECO:0000256" key="1">
    <source>
        <dbReference type="ARBA" id="ARBA00010429"/>
    </source>
</evidence>
<dbReference type="GO" id="GO:0048307">
    <property type="term" value="F:ferredoxin-nitrite reductase activity"/>
    <property type="evidence" value="ECO:0007669"/>
    <property type="project" value="UniProtKB-EC"/>
</dbReference>
<evidence type="ECO:0000256" key="5">
    <source>
        <dbReference type="ARBA" id="ARBA00023002"/>
    </source>
</evidence>
<dbReference type="InterPro" id="IPR006066">
    <property type="entry name" value="NO2/SO3_Rdtase_FeS/sirohaem_BS"/>
</dbReference>
<evidence type="ECO:0000256" key="7">
    <source>
        <dbReference type="ARBA" id="ARBA00023014"/>
    </source>
</evidence>
<dbReference type="Pfam" id="PF01077">
    <property type="entry name" value="NIR_SIR"/>
    <property type="match status" value="1"/>
</dbReference>
<evidence type="ECO:0000256" key="4">
    <source>
        <dbReference type="ARBA" id="ARBA00022723"/>
    </source>
</evidence>
<proteinExistence type="inferred from homology"/>
<dbReference type="PANTHER" id="PTHR32439:SF0">
    <property type="entry name" value="FERREDOXIN--NITRITE REDUCTASE, CHLOROPLASTIC"/>
    <property type="match status" value="1"/>
</dbReference>
<dbReference type="SUPFAM" id="SSF56014">
    <property type="entry name" value="Nitrite and sulphite reductase 4Fe-4S domain-like"/>
    <property type="match status" value="2"/>
</dbReference>